<comment type="caution">
    <text evidence="1">The sequence shown here is derived from an EMBL/GenBank/DDBJ whole genome shotgun (WGS) entry which is preliminary data.</text>
</comment>
<evidence type="ECO:0000313" key="1">
    <source>
        <dbReference type="EMBL" id="GEU40744.1"/>
    </source>
</evidence>
<sequence length="68" mass="7853">MTDCETLQPRQKAYIRIFPLTEDMPELGTQDRVLALEKHDDYEEAEGEEGEIFHFLNLDGNIAPYASH</sequence>
<name>A0A6L2JYL8_TANCI</name>
<dbReference type="EMBL" id="BKCJ010001345">
    <property type="protein sequence ID" value="GEU40744.1"/>
    <property type="molecule type" value="Genomic_DNA"/>
</dbReference>
<proteinExistence type="predicted"/>
<reference evidence="1" key="1">
    <citation type="journal article" date="2019" name="Sci. Rep.">
        <title>Draft genome of Tanacetum cinerariifolium, the natural source of mosquito coil.</title>
        <authorList>
            <person name="Yamashiro T."/>
            <person name="Shiraishi A."/>
            <person name="Satake H."/>
            <person name="Nakayama K."/>
        </authorList>
    </citation>
    <scope>NUCLEOTIDE SEQUENCE</scope>
</reference>
<protein>
    <submittedName>
        <fullName evidence="1">Uncharacterized protein</fullName>
    </submittedName>
</protein>
<organism evidence="1">
    <name type="scientific">Tanacetum cinerariifolium</name>
    <name type="common">Dalmatian daisy</name>
    <name type="synonym">Chrysanthemum cinerariifolium</name>
    <dbReference type="NCBI Taxonomy" id="118510"/>
    <lineage>
        <taxon>Eukaryota</taxon>
        <taxon>Viridiplantae</taxon>
        <taxon>Streptophyta</taxon>
        <taxon>Embryophyta</taxon>
        <taxon>Tracheophyta</taxon>
        <taxon>Spermatophyta</taxon>
        <taxon>Magnoliopsida</taxon>
        <taxon>eudicotyledons</taxon>
        <taxon>Gunneridae</taxon>
        <taxon>Pentapetalae</taxon>
        <taxon>asterids</taxon>
        <taxon>campanulids</taxon>
        <taxon>Asterales</taxon>
        <taxon>Asteraceae</taxon>
        <taxon>Asteroideae</taxon>
        <taxon>Anthemideae</taxon>
        <taxon>Anthemidinae</taxon>
        <taxon>Tanacetum</taxon>
    </lineage>
</organism>
<accession>A0A6L2JYL8</accession>
<gene>
    <name evidence="1" type="ORF">Tci_012722</name>
</gene>
<dbReference type="AlphaFoldDB" id="A0A6L2JYL8"/>